<name>A0A3N7FH09_POPTR</name>
<dbReference type="AlphaFoldDB" id="A0A3N7FH09"/>
<evidence type="ECO:0000313" key="1">
    <source>
        <dbReference type="EMBL" id="RQO95357.1"/>
    </source>
</evidence>
<reference evidence="1" key="1">
    <citation type="journal article" date="2006" name="Science">
        <title>The genome of black cottonwood, Populus trichocarpa (Torr. &amp; Gray).</title>
        <authorList>
            <person name="Tuskan G.A."/>
            <person name="Difazio S."/>
            <person name="Jansson S."/>
            <person name="Bohlmann J."/>
            <person name="Grigoriev I."/>
            <person name="Hellsten U."/>
            <person name="Putnam N."/>
            <person name="Ralph S."/>
            <person name="Rombauts S."/>
            <person name="Salamov A."/>
            <person name="Schein J."/>
            <person name="Sterck L."/>
            <person name="Aerts A."/>
            <person name="Bhalerao R.R."/>
            <person name="Bhalerao R.P."/>
            <person name="Blaudez D."/>
            <person name="Boerjan W."/>
            <person name="Brun A."/>
            <person name="Brunner A."/>
            <person name="Busov V."/>
            <person name="Campbell M."/>
            <person name="Carlson J."/>
            <person name="Chalot M."/>
            <person name="Chapman J."/>
            <person name="Chen G.L."/>
            <person name="Cooper D."/>
            <person name="Coutinho P.M."/>
            <person name="Couturier J."/>
            <person name="Covert S."/>
            <person name="Cronk Q."/>
            <person name="Cunningham R."/>
            <person name="Davis J."/>
            <person name="Degroeve S."/>
            <person name="Dejardin A."/>
            <person name="Depamphilis C."/>
            <person name="Detter J."/>
            <person name="Dirks B."/>
            <person name="Dubchak I."/>
            <person name="Duplessis S."/>
            <person name="Ehlting J."/>
            <person name="Ellis B."/>
            <person name="Gendler K."/>
            <person name="Goodstein D."/>
            <person name="Gribskov M."/>
            <person name="Grimwood J."/>
            <person name="Groover A."/>
            <person name="Gunter L."/>
            <person name="Hamberger B."/>
            <person name="Heinze B."/>
            <person name="Helariutta Y."/>
            <person name="Henrissat B."/>
            <person name="Holligan D."/>
            <person name="Holt R."/>
            <person name="Huang W."/>
            <person name="Islam-Faridi N."/>
            <person name="Jones S."/>
            <person name="Jones-Rhoades M."/>
            <person name="Jorgensen R."/>
            <person name="Joshi C."/>
            <person name="Kangasjarvi J."/>
            <person name="Karlsson J."/>
            <person name="Kelleher C."/>
            <person name="Kirkpatrick R."/>
            <person name="Kirst M."/>
            <person name="Kohler A."/>
            <person name="Kalluri U."/>
            <person name="Larimer F."/>
            <person name="Leebens-Mack J."/>
            <person name="Leple J.C."/>
            <person name="Locascio P."/>
            <person name="Lou Y."/>
            <person name="Lucas S."/>
            <person name="Martin F."/>
            <person name="Montanini B."/>
            <person name="Napoli C."/>
            <person name="Nelson D.R."/>
            <person name="Nelson C."/>
            <person name="Nieminen K."/>
            <person name="Nilsson O."/>
            <person name="Pereda V."/>
            <person name="Peter G."/>
            <person name="Philippe R."/>
            <person name="Pilate G."/>
            <person name="Poliakov A."/>
            <person name="Razumovskaya J."/>
            <person name="Richardson P."/>
            <person name="Rinaldi C."/>
            <person name="Ritland K."/>
            <person name="Rouze P."/>
            <person name="Ryaboy D."/>
            <person name="Schmutz J."/>
            <person name="Schrader J."/>
            <person name="Segerman B."/>
            <person name="Shin H."/>
            <person name="Siddiqui A."/>
            <person name="Sterky F."/>
            <person name="Terry A."/>
            <person name="Tsai C.J."/>
            <person name="Uberbacher E."/>
            <person name="Unneberg P."/>
            <person name="Vahala J."/>
            <person name="Wall K."/>
            <person name="Wessler S."/>
            <person name="Yang G."/>
            <person name="Yin T."/>
            <person name="Douglas C."/>
            <person name="Marra M."/>
            <person name="Sandberg G."/>
            <person name="Van de Peer Y."/>
            <person name="Rokhsar D."/>
        </authorList>
    </citation>
    <scope>NUCLEOTIDE SEQUENCE [LARGE SCALE GENOMIC DNA]</scope>
    <source>
        <strain evidence="1">Nisqually-1</strain>
    </source>
</reference>
<gene>
    <name evidence="1" type="ORF">POPTR_T172029</name>
</gene>
<dbReference type="EMBL" id="KZ624277">
    <property type="protein sequence ID" value="RQO95357.1"/>
    <property type="molecule type" value="Genomic_DNA"/>
</dbReference>
<sequence>MKGTIHLQKGGKVQVLFPSYFLSMPSSLTSQLLHRTIIINN</sequence>
<accession>A0A3N7FH09</accession>
<reference evidence="1" key="2">
    <citation type="submission" date="2017-07" db="EMBL/GenBank/DDBJ databases">
        <title>WGS assembly of Populus trichocarpa.</title>
        <authorList>
            <person name="Tuskan G."/>
            <person name="Difazio S."/>
            <person name="Jansson S."/>
            <person name="Bohlmann J."/>
            <person name="Grigoriev I."/>
            <person name="Hellsten U."/>
            <person name="Putnam N."/>
            <person name="Ralph S."/>
            <person name="Rombauts S."/>
            <person name="Salamov A."/>
            <person name="Schein J."/>
            <person name="Sterck L."/>
            <person name="Aerts A."/>
            <person name="Bhalerao R."/>
            <person name="Bhalerao R."/>
            <person name="Blaudez D."/>
            <person name="Boerjan W."/>
            <person name="Brun A."/>
            <person name="Brunner A."/>
            <person name="Busov V."/>
            <person name="Campbell M."/>
            <person name="Carlson J."/>
            <person name="Chalot M."/>
            <person name="Chapman J."/>
            <person name="Chen G."/>
            <person name="Cooper D."/>
            <person name="Coutinho P."/>
            <person name="Couturier J."/>
            <person name="Covert S."/>
            <person name="Cronk Q."/>
            <person name="Cunningham R."/>
            <person name="Davis J."/>
            <person name="Degroeve S."/>
            <person name="Dejardin A."/>
            <person name="Depamphilis C."/>
            <person name="Detter J."/>
            <person name="Dirks B."/>
            <person name="Dubchak I."/>
            <person name="Duplessis S."/>
            <person name="Ehlting J."/>
            <person name="Ellis B."/>
            <person name="Gendler K."/>
            <person name="Goodstein D."/>
            <person name="Gribskov M."/>
            <person name="Grimwood J."/>
            <person name="Groover A."/>
            <person name="Gunter L."/>
            <person name="Hamberger B."/>
            <person name="Heinze B."/>
            <person name="Helariutta Y."/>
            <person name="Henrissat B."/>
            <person name="Holligan D."/>
            <person name="Holt R."/>
            <person name="Huang W."/>
            <person name="Islam-Faridi N."/>
            <person name="Jones S."/>
            <person name="Jones-Rhoades M."/>
            <person name="Jorgensen R."/>
            <person name="Joshi C."/>
            <person name="Kangasjarvi J."/>
            <person name="Karlsson J."/>
            <person name="Kelleher C."/>
            <person name="Kirkpatrick R."/>
            <person name="Kirst M."/>
            <person name="Kohler A."/>
            <person name="Kalluri U."/>
            <person name="Larimer F."/>
            <person name="Leebens-Mack J."/>
            <person name="Leple J."/>
            <person name="Locascio P."/>
            <person name="Lou Y."/>
            <person name="Lucas S."/>
            <person name="Martin F."/>
            <person name="Montanini B."/>
            <person name="Napoli C."/>
            <person name="Nelson D."/>
            <person name="Nelson C."/>
            <person name="Nieminen K."/>
            <person name="Nilsson O."/>
            <person name="Pereda V."/>
            <person name="Peter G."/>
            <person name="Philippe R."/>
            <person name="Pilate G."/>
            <person name="Poliakov A."/>
            <person name="Razumovskaya J."/>
            <person name="Richardson P."/>
            <person name="Rinaldi C."/>
            <person name="Ritland K."/>
            <person name="Rouze P."/>
            <person name="Ryaboy D."/>
            <person name="Schmutz J."/>
            <person name="Schrader J."/>
            <person name="Segerman B."/>
            <person name="Shin H."/>
            <person name="Siddiqui A."/>
            <person name="Sterky F."/>
            <person name="Terry A."/>
            <person name="Tsai C."/>
            <person name="Uberbacher E."/>
            <person name="Unneberg P."/>
            <person name="Vahala J."/>
            <person name="Wall K."/>
            <person name="Wessler S."/>
            <person name="Yang G."/>
            <person name="Yin T."/>
            <person name="Douglas C."/>
            <person name="Marra M."/>
            <person name="Sandberg G."/>
            <person name="Van De Peer Y."/>
            <person name="Rokhsar D."/>
        </authorList>
    </citation>
    <scope>NUCLEOTIDE SEQUENCE</scope>
    <source>
        <strain evidence="1">Nisqually-1</strain>
    </source>
</reference>
<proteinExistence type="predicted"/>
<protein>
    <submittedName>
        <fullName evidence="1">Uncharacterized protein</fullName>
    </submittedName>
</protein>
<organism evidence="1">
    <name type="scientific">Populus trichocarpa</name>
    <name type="common">Western balsam poplar</name>
    <name type="synonym">Populus balsamifera subsp. trichocarpa</name>
    <dbReference type="NCBI Taxonomy" id="3694"/>
    <lineage>
        <taxon>Eukaryota</taxon>
        <taxon>Viridiplantae</taxon>
        <taxon>Streptophyta</taxon>
        <taxon>Embryophyta</taxon>
        <taxon>Tracheophyta</taxon>
        <taxon>Spermatophyta</taxon>
        <taxon>Magnoliopsida</taxon>
        <taxon>eudicotyledons</taxon>
        <taxon>Gunneridae</taxon>
        <taxon>Pentapetalae</taxon>
        <taxon>rosids</taxon>
        <taxon>fabids</taxon>
        <taxon>Malpighiales</taxon>
        <taxon>Salicaceae</taxon>
        <taxon>Saliceae</taxon>
        <taxon>Populus</taxon>
    </lineage>
</organism>
<dbReference type="InParanoid" id="A0A3N7FH09"/>